<name>A0A9X4RX67_9FLAO</name>
<proteinExistence type="predicted"/>
<dbReference type="Proteomes" id="UP001152599">
    <property type="component" value="Unassembled WGS sequence"/>
</dbReference>
<comment type="caution">
    <text evidence="1">The sequence shown here is derived from an EMBL/GenBank/DDBJ whole genome shotgun (WGS) entry which is preliminary data.</text>
</comment>
<protein>
    <submittedName>
        <fullName evidence="1">Uncharacterized protein</fullName>
    </submittedName>
</protein>
<dbReference type="RefSeq" id="WP_304420299.1">
    <property type="nucleotide sequence ID" value="NZ_JANCMU010000002.1"/>
</dbReference>
<organism evidence="1 2">
    <name type="scientific">Profundicola chukchiensis</name>
    <dbReference type="NCBI Taxonomy" id="2961959"/>
    <lineage>
        <taxon>Bacteria</taxon>
        <taxon>Pseudomonadati</taxon>
        <taxon>Bacteroidota</taxon>
        <taxon>Flavobacteriia</taxon>
        <taxon>Flavobacteriales</taxon>
        <taxon>Weeksellaceae</taxon>
        <taxon>Profundicola</taxon>
    </lineage>
</organism>
<evidence type="ECO:0000313" key="1">
    <source>
        <dbReference type="EMBL" id="MDG4945734.1"/>
    </source>
</evidence>
<evidence type="ECO:0000313" key="2">
    <source>
        <dbReference type="Proteomes" id="UP001152599"/>
    </source>
</evidence>
<accession>A0A9X4RX67</accession>
<gene>
    <name evidence="1" type="ORF">NMK71_04850</name>
</gene>
<dbReference type="EMBL" id="JANCMU010000002">
    <property type="protein sequence ID" value="MDG4945734.1"/>
    <property type="molecule type" value="Genomic_DNA"/>
</dbReference>
<dbReference type="AlphaFoldDB" id="A0A9X4RX67"/>
<sequence length="240" mass="26919">MSVILIIVAIIALVLIFRAINSKGQKQNNNELSSLLEKMHKEIFPNGEKDIEEGTQELLRILNHKVDKNTAKNIFIKSSSICYTTTMSSGFSKERLKQHLAPYALDYFNEYALNEFYDYIVSKNERASIIEISRKLSQVSNPNGADQDMMPEGYGEFGLEITNPIPASSIPDSYFYLNRLKTENGSEITYKRVGGMIAPNISHTVDAYSISANGQELAIIYICPYNKKTSTLAPHGFTLS</sequence>
<keyword evidence="2" id="KW-1185">Reference proteome</keyword>
<reference evidence="1" key="1">
    <citation type="submission" date="2022-07" db="EMBL/GenBank/DDBJ databases">
        <title>Description and genome-wide analysis of Profundicola chukchiensis gen. nov., sp. nov., marine bacteria isolated from bottom sediments of the Chukchi Sea.</title>
        <authorList>
            <person name="Romanenko L."/>
            <person name="Otstavnykh N."/>
            <person name="Kurilenko V."/>
            <person name="Eremeev V."/>
            <person name="Velansky P."/>
            <person name="Mikhailov V."/>
            <person name="Isaeva M."/>
        </authorList>
    </citation>
    <scope>NUCLEOTIDE SEQUENCE</scope>
    <source>
        <strain evidence="1">KMM 9713</strain>
    </source>
</reference>